<evidence type="ECO:0000313" key="3">
    <source>
        <dbReference type="Proteomes" id="UP000181997"/>
    </source>
</evidence>
<gene>
    <name evidence="2" type="ORF">GA0061094_3191</name>
</gene>
<feature type="chain" id="PRO_5014527680" description="Lipoprotein" evidence="1">
    <location>
        <begin position="26"/>
        <end position="159"/>
    </location>
</feature>
<protein>
    <recommendedName>
        <fullName evidence="4">Lipoprotein</fullName>
    </recommendedName>
</protein>
<reference evidence="3" key="1">
    <citation type="submission" date="2016-08" db="EMBL/GenBank/DDBJ databases">
        <authorList>
            <person name="Varghese N."/>
            <person name="Submissions Spin"/>
        </authorList>
    </citation>
    <scope>NUCLEOTIDE SEQUENCE [LARGE SCALE GENOMIC DNA]</scope>
    <source>
        <strain evidence="3">SGD-1123</strain>
    </source>
</reference>
<dbReference type="AlphaFoldDB" id="A0A0V8HEX5"/>
<proteinExistence type="predicted"/>
<dbReference type="EMBL" id="FMAU01000004">
    <property type="protein sequence ID" value="SCC22060.1"/>
    <property type="molecule type" value="Genomic_DNA"/>
</dbReference>
<evidence type="ECO:0000313" key="2">
    <source>
        <dbReference type="EMBL" id="SCC22060.1"/>
    </source>
</evidence>
<evidence type="ECO:0008006" key="4">
    <source>
        <dbReference type="Google" id="ProtNLM"/>
    </source>
</evidence>
<dbReference type="Proteomes" id="UP000181997">
    <property type="component" value="Unassembled WGS sequence"/>
</dbReference>
<keyword evidence="1" id="KW-0732">Signal</keyword>
<organism evidence="2 3">
    <name type="scientific">[Bacillus] enclensis</name>
    <dbReference type="NCBI Taxonomy" id="1402860"/>
    <lineage>
        <taxon>Bacteria</taxon>
        <taxon>Bacillati</taxon>
        <taxon>Bacillota</taxon>
        <taxon>Bacilli</taxon>
        <taxon>Bacillales</taxon>
        <taxon>Bacillaceae</taxon>
        <taxon>Rossellomorea</taxon>
    </lineage>
</organism>
<accession>A0A0V8HEX5</accession>
<keyword evidence="3" id="KW-1185">Reference proteome</keyword>
<feature type="signal peptide" evidence="1">
    <location>
        <begin position="1"/>
        <end position="25"/>
    </location>
</feature>
<name>A0A0V8HEX5_9BACI</name>
<sequence>MRSKVMILGMMMLLLLSGCSDPVQDDLLNYINEDLKDLTVLEEEALAEYESVTGDNYEDDYTTYVHIKDVVMPAYKDFLDQLEEVKPATSEVQEIHELYIDAVNMQNNAFIKILAALEQQDYEMVADANEMLADGRAGIRKYTNQLEKLADEHNVELTE</sequence>
<dbReference type="PROSITE" id="PS51257">
    <property type="entry name" value="PROKAR_LIPOPROTEIN"/>
    <property type="match status" value="1"/>
</dbReference>
<dbReference type="OrthoDB" id="1953267at2"/>
<evidence type="ECO:0000256" key="1">
    <source>
        <dbReference type="SAM" id="SignalP"/>
    </source>
</evidence>
<dbReference type="RefSeq" id="WP_058299205.1">
    <property type="nucleotide sequence ID" value="NZ_FMAU01000004.1"/>
</dbReference>